<evidence type="ECO:0000256" key="1">
    <source>
        <dbReference type="ARBA" id="ARBA00019852"/>
    </source>
</evidence>
<reference evidence="9 10" key="1">
    <citation type="submission" date="2016-12" db="EMBL/GenBank/DDBJ databases">
        <authorList>
            <person name="Song W.-J."/>
            <person name="Kurnit D.M."/>
        </authorList>
    </citation>
    <scope>NUCLEOTIDE SEQUENCE [LARGE SCALE GENOMIC DNA]</scope>
    <source>
        <strain evidence="9 10">175</strain>
    </source>
</reference>
<dbReference type="InterPro" id="IPR033655">
    <property type="entry name" value="TGS_RelA/SpoT"/>
</dbReference>
<dbReference type="InterPro" id="IPR004811">
    <property type="entry name" value="RelA/Spo_fam"/>
</dbReference>
<dbReference type="SUPFAM" id="SSF81301">
    <property type="entry name" value="Nucleotidyltransferase"/>
    <property type="match status" value="1"/>
</dbReference>
<dbReference type="InterPro" id="IPR004095">
    <property type="entry name" value="TGS"/>
</dbReference>
<proteinExistence type="inferred from homology"/>
<dbReference type="OrthoDB" id="9805041at2"/>
<comment type="similarity">
    <text evidence="6">Belongs to the relA/spoT family.</text>
</comment>
<keyword evidence="9" id="KW-0418">Kinase</keyword>
<evidence type="ECO:0000313" key="10">
    <source>
        <dbReference type="Proteomes" id="UP000192923"/>
    </source>
</evidence>
<protein>
    <recommendedName>
        <fullName evidence="1">GTP pyrophosphokinase</fullName>
    </recommendedName>
    <alternativeName>
        <fullName evidence="4">(p)ppGpp synthase</fullName>
    </alternativeName>
    <alternativeName>
        <fullName evidence="3">ATP:GTP 3'-pyrophosphotransferase</fullName>
    </alternativeName>
    <alternativeName>
        <fullName evidence="5">ppGpp synthase I</fullName>
    </alternativeName>
</protein>
<dbReference type="PROSITE" id="PS51880">
    <property type="entry name" value="TGS"/>
    <property type="match status" value="1"/>
</dbReference>
<dbReference type="SUPFAM" id="SSF81271">
    <property type="entry name" value="TGS-like"/>
    <property type="match status" value="1"/>
</dbReference>
<keyword evidence="10" id="KW-1185">Reference proteome</keyword>
<evidence type="ECO:0000256" key="2">
    <source>
        <dbReference type="ARBA" id="ARBA00025704"/>
    </source>
</evidence>
<dbReference type="NCBIfam" id="TIGR00691">
    <property type="entry name" value="spoT_relA"/>
    <property type="match status" value="1"/>
</dbReference>
<evidence type="ECO:0000259" key="7">
    <source>
        <dbReference type="PROSITE" id="PS51671"/>
    </source>
</evidence>
<evidence type="ECO:0000259" key="8">
    <source>
        <dbReference type="PROSITE" id="PS51880"/>
    </source>
</evidence>
<dbReference type="InterPro" id="IPR043519">
    <property type="entry name" value="NT_sf"/>
</dbReference>
<organism evidence="9 10">
    <name type="scientific">Methylomagnum ishizawai</name>
    <dbReference type="NCBI Taxonomy" id="1760988"/>
    <lineage>
        <taxon>Bacteria</taxon>
        <taxon>Pseudomonadati</taxon>
        <taxon>Pseudomonadota</taxon>
        <taxon>Gammaproteobacteria</taxon>
        <taxon>Methylococcales</taxon>
        <taxon>Methylococcaceae</taxon>
        <taxon>Methylomagnum</taxon>
    </lineage>
</organism>
<dbReference type="CDD" id="cd05399">
    <property type="entry name" value="NT_Rel-Spo_like"/>
    <property type="match status" value="1"/>
</dbReference>
<dbReference type="Pfam" id="PF19296">
    <property type="entry name" value="RelA_AH_RIS"/>
    <property type="match status" value="1"/>
</dbReference>
<dbReference type="STRING" id="1760988.SAMN02949497_3736"/>
<dbReference type="GO" id="GO:0016301">
    <property type="term" value="F:kinase activity"/>
    <property type="evidence" value="ECO:0007669"/>
    <property type="project" value="UniProtKB-KW"/>
</dbReference>
<dbReference type="PANTHER" id="PTHR21262:SF31">
    <property type="entry name" value="GTP PYROPHOSPHOKINASE"/>
    <property type="match status" value="1"/>
</dbReference>
<dbReference type="InterPro" id="IPR007685">
    <property type="entry name" value="RelA_SpoT"/>
</dbReference>
<dbReference type="InterPro" id="IPR045865">
    <property type="entry name" value="ACT-like_dom_sf"/>
</dbReference>
<dbReference type="Gene3D" id="3.30.460.10">
    <property type="entry name" value="Beta Polymerase, domain 2"/>
    <property type="match status" value="1"/>
</dbReference>
<dbReference type="FunFam" id="3.30.460.10:FF:000001">
    <property type="entry name" value="GTP pyrophosphokinase RelA"/>
    <property type="match status" value="1"/>
</dbReference>
<dbReference type="PROSITE" id="PS51671">
    <property type="entry name" value="ACT"/>
    <property type="match status" value="1"/>
</dbReference>
<dbReference type="GO" id="GO:0008893">
    <property type="term" value="F:guanosine-3',5'-bis(diphosphate) 3'-diphosphatase activity"/>
    <property type="evidence" value="ECO:0007669"/>
    <property type="project" value="TreeGrafter"/>
</dbReference>
<evidence type="ECO:0000256" key="3">
    <source>
        <dbReference type="ARBA" id="ARBA00029754"/>
    </source>
</evidence>
<accession>A0A1Y6D151</accession>
<evidence type="ECO:0000256" key="6">
    <source>
        <dbReference type="RuleBase" id="RU003847"/>
    </source>
</evidence>
<dbReference type="GO" id="GO:0015949">
    <property type="term" value="P:nucleobase-containing small molecule interconversion"/>
    <property type="evidence" value="ECO:0007669"/>
    <property type="project" value="UniProtKB-ARBA"/>
</dbReference>
<dbReference type="GO" id="GO:0015969">
    <property type="term" value="P:guanosine tetraphosphate metabolic process"/>
    <property type="evidence" value="ECO:0007669"/>
    <property type="project" value="InterPro"/>
</dbReference>
<feature type="domain" description="ACT" evidence="7">
    <location>
        <begin position="646"/>
        <end position="721"/>
    </location>
</feature>
<sequence>MKHSHYHADISSRPNDELLARLSAGYKDEERGKIAEALELAVKARDNDTLVRPRGIDVAHTLHNLKVDAPTLQIALLSDPYLRDTLDEHEIEHRFGPAIAELVRKVNWLNTFDEYRPDEPKQPDQAELLRRMLLAVVNDVRGVVVKLAYRLQRLRLLKDQDQDEHQRRKIALETLDIFAPLANRLGVGQLKWELEDLSFRYLEPEEYKRLAKSLAANRAEREGFIHRFMADLREEFEAQGIKVRVFGRPKHIYSIHRKMTRKDVPLDELYDLHAVRAIVEDVPSCYAVLGLVHSRWLHIPREFDDYIANPKDNGYQSLHTVVVGPEGRPVEIQIRTEEMHAFAEYGVAAHWRYKEGGRQDAALDRSINALRRLLENKEDETILESFRAELFEDQIFVLTPKGQVIRLRKGATPVDFAYAIHTEVGHHCRGAKVNGRMVQLTHALKSGDKVEVLTTKAGGPSLGWLDGHLGYVKTAHARGKIRAWFRQQDHEKHLKAGKTILDRERQKMGVKEVDLEELARHFHLPHGNDVLLAVGRADISAAQLAGVLKPADWQPPRSKVPVVKKPVPQGHAKEEVTIQGIRNLLTHMARCCAPVPGDPIVGYITIGRGIAIHRRDCVNVLQLREEKHSRLIEVAWGEEQETFPVELEVRALDRKGLLKDIAHVLSAEHINILRSNTLTDPDKGDVVMLITAEVADLAQLSQALDRIGEIHNVLGARRKEHG</sequence>
<gene>
    <name evidence="9" type="ORF">SAMN02949497_3736</name>
</gene>
<dbReference type="Pfam" id="PF13291">
    <property type="entry name" value="ACT_4"/>
    <property type="match status" value="1"/>
</dbReference>
<dbReference type="InterPro" id="IPR045600">
    <property type="entry name" value="RelA/SpoT_AH_RIS"/>
</dbReference>
<dbReference type="InterPro" id="IPR012675">
    <property type="entry name" value="Beta-grasp_dom_sf"/>
</dbReference>
<dbReference type="Pfam" id="PF02824">
    <property type="entry name" value="TGS"/>
    <property type="match status" value="1"/>
</dbReference>
<dbReference type="RefSeq" id="WP_085215236.1">
    <property type="nucleotide sequence ID" value="NZ_FXAM01000001.1"/>
</dbReference>
<comment type="function">
    <text evidence="6">In eubacteria ppGpp (guanosine 3'-diphosphate 5'-diphosphate) is a mediator of the stringent response that coordinates a variety of cellular activities in response to changes in nutritional abundance.</text>
</comment>
<keyword evidence="9" id="KW-0808">Transferase</keyword>
<dbReference type="FunFam" id="3.10.20.30:FF:000002">
    <property type="entry name" value="GTP pyrophosphokinase (RelA/SpoT)"/>
    <property type="match status" value="1"/>
</dbReference>
<feature type="domain" description="TGS" evidence="8">
    <location>
        <begin position="391"/>
        <end position="454"/>
    </location>
</feature>
<dbReference type="Gene3D" id="3.10.20.30">
    <property type="match status" value="1"/>
</dbReference>
<dbReference type="SUPFAM" id="SSF109604">
    <property type="entry name" value="HD-domain/PDEase-like"/>
    <property type="match status" value="1"/>
</dbReference>
<dbReference type="SMART" id="SM00954">
    <property type="entry name" value="RelA_SpoT"/>
    <property type="match status" value="1"/>
</dbReference>
<evidence type="ECO:0000256" key="5">
    <source>
        <dbReference type="ARBA" id="ARBA00033308"/>
    </source>
</evidence>
<dbReference type="GO" id="GO:0042594">
    <property type="term" value="P:response to starvation"/>
    <property type="evidence" value="ECO:0007669"/>
    <property type="project" value="TreeGrafter"/>
</dbReference>
<dbReference type="InterPro" id="IPR012676">
    <property type="entry name" value="TGS-like"/>
</dbReference>
<dbReference type="EMBL" id="FXAM01000001">
    <property type="protein sequence ID" value="SMF96341.1"/>
    <property type="molecule type" value="Genomic_DNA"/>
</dbReference>
<dbReference type="Proteomes" id="UP000192923">
    <property type="component" value="Unassembled WGS sequence"/>
</dbReference>
<dbReference type="GO" id="GO:0008728">
    <property type="term" value="F:GTP diphosphokinase activity"/>
    <property type="evidence" value="ECO:0007669"/>
    <property type="project" value="TreeGrafter"/>
</dbReference>
<dbReference type="Gene3D" id="3.30.70.260">
    <property type="match status" value="1"/>
</dbReference>
<evidence type="ECO:0000256" key="4">
    <source>
        <dbReference type="ARBA" id="ARBA00032407"/>
    </source>
</evidence>
<dbReference type="AlphaFoldDB" id="A0A1Y6D151"/>
<dbReference type="SUPFAM" id="SSF55021">
    <property type="entry name" value="ACT-like"/>
    <property type="match status" value="1"/>
</dbReference>
<evidence type="ECO:0000313" key="9">
    <source>
        <dbReference type="EMBL" id="SMF96341.1"/>
    </source>
</evidence>
<dbReference type="CDD" id="cd01668">
    <property type="entry name" value="TGS_RSH"/>
    <property type="match status" value="1"/>
</dbReference>
<dbReference type="Pfam" id="PF04607">
    <property type="entry name" value="RelA_SpoT"/>
    <property type="match status" value="1"/>
</dbReference>
<name>A0A1Y6D151_9GAMM</name>
<dbReference type="CDD" id="cd04876">
    <property type="entry name" value="ACT_RelA-SpoT"/>
    <property type="match status" value="1"/>
</dbReference>
<dbReference type="Pfam" id="PF13328">
    <property type="entry name" value="HD_4"/>
    <property type="match status" value="1"/>
</dbReference>
<dbReference type="InterPro" id="IPR002912">
    <property type="entry name" value="ACT_dom"/>
</dbReference>
<dbReference type="GO" id="GO:0005886">
    <property type="term" value="C:plasma membrane"/>
    <property type="evidence" value="ECO:0007669"/>
    <property type="project" value="TreeGrafter"/>
</dbReference>
<dbReference type="Gene3D" id="1.10.3210.10">
    <property type="entry name" value="Hypothetical protein af1432"/>
    <property type="match status" value="1"/>
</dbReference>
<comment type="pathway">
    <text evidence="2">Purine metabolism.</text>
</comment>
<dbReference type="PANTHER" id="PTHR21262">
    <property type="entry name" value="GUANOSINE-3',5'-BIS DIPHOSPHATE 3'-PYROPHOSPHOHYDROLASE"/>
    <property type="match status" value="1"/>
</dbReference>